<evidence type="ECO:0000313" key="1">
    <source>
        <dbReference type="EMBL" id="RDX68243.1"/>
    </source>
</evidence>
<protein>
    <submittedName>
        <fullName evidence="1">Uncharacterized protein</fullName>
    </submittedName>
</protein>
<proteinExistence type="predicted"/>
<dbReference type="Proteomes" id="UP000257109">
    <property type="component" value="Unassembled WGS sequence"/>
</dbReference>
<keyword evidence="2" id="KW-1185">Reference proteome</keyword>
<dbReference type="AlphaFoldDB" id="A0A371EQD0"/>
<accession>A0A371EQD0</accession>
<sequence length="91" mass="10715">MKRKGEQYAKHVYLINERFSYLRKSKLLHRGDGPFKIIKRINDNGNSFNVIDLTPFDIGTQAPNLRPNSLQEMDDDAYMEDHSHIPYESFK</sequence>
<organism evidence="1 2">
    <name type="scientific">Mucuna pruriens</name>
    <name type="common">Velvet bean</name>
    <name type="synonym">Dolichos pruriens</name>
    <dbReference type="NCBI Taxonomy" id="157652"/>
    <lineage>
        <taxon>Eukaryota</taxon>
        <taxon>Viridiplantae</taxon>
        <taxon>Streptophyta</taxon>
        <taxon>Embryophyta</taxon>
        <taxon>Tracheophyta</taxon>
        <taxon>Spermatophyta</taxon>
        <taxon>Magnoliopsida</taxon>
        <taxon>eudicotyledons</taxon>
        <taxon>Gunneridae</taxon>
        <taxon>Pentapetalae</taxon>
        <taxon>rosids</taxon>
        <taxon>fabids</taxon>
        <taxon>Fabales</taxon>
        <taxon>Fabaceae</taxon>
        <taxon>Papilionoideae</taxon>
        <taxon>50 kb inversion clade</taxon>
        <taxon>NPAAA clade</taxon>
        <taxon>indigoferoid/millettioid clade</taxon>
        <taxon>Phaseoleae</taxon>
        <taxon>Mucuna</taxon>
    </lineage>
</organism>
<comment type="caution">
    <text evidence="1">The sequence shown here is derived from an EMBL/GenBank/DDBJ whole genome shotgun (WGS) entry which is preliminary data.</text>
</comment>
<feature type="non-terminal residue" evidence="1">
    <location>
        <position position="1"/>
    </location>
</feature>
<dbReference type="OrthoDB" id="1432277at2759"/>
<name>A0A371EQD0_MUCPR</name>
<gene>
    <name evidence="1" type="ORF">CR513_52787</name>
</gene>
<dbReference type="EMBL" id="QJKJ01012628">
    <property type="protein sequence ID" value="RDX68243.1"/>
    <property type="molecule type" value="Genomic_DNA"/>
</dbReference>
<reference evidence="1" key="1">
    <citation type="submission" date="2018-05" db="EMBL/GenBank/DDBJ databases">
        <title>Draft genome of Mucuna pruriens seed.</title>
        <authorList>
            <person name="Nnadi N.E."/>
            <person name="Vos R."/>
            <person name="Hasami M.H."/>
            <person name="Devisetty U.K."/>
            <person name="Aguiy J.C."/>
        </authorList>
    </citation>
    <scope>NUCLEOTIDE SEQUENCE [LARGE SCALE GENOMIC DNA]</scope>
    <source>
        <strain evidence="1">JCA_2017</strain>
    </source>
</reference>
<evidence type="ECO:0000313" key="2">
    <source>
        <dbReference type="Proteomes" id="UP000257109"/>
    </source>
</evidence>